<dbReference type="AlphaFoldDB" id="A0A3M6U2M5"/>
<comment type="caution">
    <text evidence="1">The sequence shown here is derived from an EMBL/GenBank/DDBJ whole genome shotgun (WGS) entry which is preliminary data.</text>
</comment>
<reference evidence="1 2" key="1">
    <citation type="journal article" date="2018" name="Sci. Rep.">
        <title>Comparative analysis of the Pocillopora damicornis genome highlights role of immune system in coral evolution.</title>
        <authorList>
            <person name="Cunning R."/>
            <person name="Bay R.A."/>
            <person name="Gillette P."/>
            <person name="Baker A.C."/>
            <person name="Traylor-Knowles N."/>
        </authorList>
    </citation>
    <scope>NUCLEOTIDE SEQUENCE [LARGE SCALE GENOMIC DNA]</scope>
    <source>
        <strain evidence="1">RSMAS</strain>
        <tissue evidence="1">Whole animal</tissue>
    </source>
</reference>
<gene>
    <name evidence="1" type="ORF">pdam_00012343</name>
</gene>
<evidence type="ECO:0000313" key="1">
    <source>
        <dbReference type="EMBL" id="RMX47738.1"/>
    </source>
</evidence>
<keyword evidence="2" id="KW-1185">Reference proteome</keyword>
<dbReference type="EMBL" id="RCHS01002377">
    <property type="protein sequence ID" value="RMX47738.1"/>
    <property type="molecule type" value="Genomic_DNA"/>
</dbReference>
<organism evidence="1 2">
    <name type="scientific">Pocillopora damicornis</name>
    <name type="common">Cauliflower coral</name>
    <name type="synonym">Millepora damicornis</name>
    <dbReference type="NCBI Taxonomy" id="46731"/>
    <lineage>
        <taxon>Eukaryota</taxon>
        <taxon>Metazoa</taxon>
        <taxon>Cnidaria</taxon>
        <taxon>Anthozoa</taxon>
        <taxon>Hexacorallia</taxon>
        <taxon>Scleractinia</taxon>
        <taxon>Astrocoeniina</taxon>
        <taxon>Pocilloporidae</taxon>
        <taxon>Pocillopora</taxon>
    </lineage>
</organism>
<sequence length="112" mass="12970">MEHLKKEKMRSKCSYTRNRDKLMMAMEGGLSSRMFFADAREDVLRACGKIEKFYETKKDSGNLSAVSNELKAIEEDFNEVEGVVKGYLSNANRSSVKYQTERLKEEVSKRQE</sequence>
<evidence type="ECO:0000313" key="2">
    <source>
        <dbReference type="Proteomes" id="UP000275408"/>
    </source>
</evidence>
<proteinExistence type="predicted"/>
<accession>A0A3M6U2M5</accession>
<dbReference type="Proteomes" id="UP000275408">
    <property type="component" value="Unassembled WGS sequence"/>
</dbReference>
<name>A0A3M6U2M5_POCDA</name>
<protein>
    <submittedName>
        <fullName evidence="1">Uncharacterized protein</fullName>
    </submittedName>
</protein>